<dbReference type="OrthoDB" id="9847644at2"/>
<proteinExistence type="predicted"/>
<evidence type="ECO:0000313" key="1">
    <source>
        <dbReference type="EMBL" id="PAX59427.1"/>
    </source>
</evidence>
<comment type="caution">
    <text evidence="1">The sequence shown here is derived from an EMBL/GenBank/DDBJ whole genome shotgun (WGS) entry which is preliminary data.</text>
</comment>
<dbReference type="AlphaFoldDB" id="A0A2A2TM06"/>
<keyword evidence="2" id="KW-1185">Reference proteome</keyword>
<sequence>MALSQTKSYFQWTKIALANVGVLLVLSPSIFLPLPSLAQSVPQAPRITCSDSDSFLIKAYTDNYDVHICGNGDINGKYSMIVQSVKSGSVGITLAARPVDKSLNVFEAKADNTTYTLNINNKELRILQIVQTPVKPSPGKPKPKPIRSRNFVETVEKINALMMS</sequence>
<name>A0A2A2TM06_9CYAN</name>
<reference evidence="1 2" key="1">
    <citation type="submission" date="2017-08" db="EMBL/GenBank/DDBJ databases">
        <title>Draft genome sequence of filamentous cyanobacterium Calothrix elsteri CCALA 953.</title>
        <authorList>
            <person name="Gagunashvili A.N."/>
            <person name="Elster J."/>
            <person name="Andresson O.S."/>
        </authorList>
    </citation>
    <scope>NUCLEOTIDE SEQUENCE [LARGE SCALE GENOMIC DNA]</scope>
    <source>
        <strain evidence="1 2">CCALA 953</strain>
    </source>
</reference>
<organism evidence="1 2">
    <name type="scientific">Brunnivagina elsteri CCALA 953</name>
    <dbReference type="NCBI Taxonomy" id="987040"/>
    <lineage>
        <taxon>Bacteria</taxon>
        <taxon>Bacillati</taxon>
        <taxon>Cyanobacteriota</taxon>
        <taxon>Cyanophyceae</taxon>
        <taxon>Nostocales</taxon>
        <taxon>Calotrichaceae</taxon>
        <taxon>Brunnivagina</taxon>
    </lineage>
</organism>
<protein>
    <submittedName>
        <fullName evidence="1">Uncharacterized protein</fullName>
    </submittedName>
</protein>
<dbReference type="EMBL" id="NTFS01000051">
    <property type="protein sequence ID" value="PAX59427.1"/>
    <property type="molecule type" value="Genomic_DNA"/>
</dbReference>
<gene>
    <name evidence="1" type="ORF">CK510_06985</name>
</gene>
<dbReference type="RefSeq" id="WP_095721010.1">
    <property type="nucleotide sequence ID" value="NZ_NTFS01000051.1"/>
</dbReference>
<dbReference type="Proteomes" id="UP000218238">
    <property type="component" value="Unassembled WGS sequence"/>
</dbReference>
<accession>A0A2A2TM06</accession>
<evidence type="ECO:0000313" key="2">
    <source>
        <dbReference type="Proteomes" id="UP000218238"/>
    </source>
</evidence>